<evidence type="ECO:0000313" key="1">
    <source>
        <dbReference type="EMBL" id="PLL08514.1"/>
    </source>
</evidence>
<keyword evidence="1" id="KW-0132">Cell division</keyword>
<proteinExistence type="predicted"/>
<comment type="caution">
    <text evidence="1">The sequence shown here is derived from an EMBL/GenBank/DDBJ whole genome shotgun (WGS) entry which is preliminary data.</text>
</comment>
<accession>A0A2J4P278</accession>
<dbReference type="AlphaFoldDB" id="A0A2J4P278"/>
<name>A0A2J4P278_9ENTR</name>
<dbReference type="Proteomes" id="UP000234505">
    <property type="component" value="Unassembled WGS sequence"/>
</dbReference>
<dbReference type="EMBL" id="PIDS01002654">
    <property type="protein sequence ID" value="PLL08514.1"/>
    <property type="molecule type" value="Genomic_DNA"/>
</dbReference>
<organism evidence="1 2">
    <name type="scientific">Klebsiella michiganensis</name>
    <dbReference type="NCBI Taxonomy" id="1134687"/>
    <lineage>
        <taxon>Bacteria</taxon>
        <taxon>Pseudomonadati</taxon>
        <taxon>Pseudomonadota</taxon>
        <taxon>Gammaproteobacteria</taxon>
        <taxon>Enterobacterales</taxon>
        <taxon>Enterobacteriaceae</taxon>
        <taxon>Klebsiella/Raoultella group</taxon>
        <taxon>Klebsiella</taxon>
    </lineage>
</organism>
<dbReference type="GO" id="GO:0051301">
    <property type="term" value="P:cell division"/>
    <property type="evidence" value="ECO:0007669"/>
    <property type="project" value="UniProtKB-KW"/>
</dbReference>
<reference evidence="1 2" key="2">
    <citation type="submission" date="2018-01" db="EMBL/GenBank/DDBJ databases">
        <title>Genomic study of Klebsiella pneumoniae.</title>
        <authorList>
            <person name="Yang Y."/>
            <person name="Bicalho R."/>
        </authorList>
    </citation>
    <scope>NUCLEOTIDE SEQUENCE [LARGE SCALE GENOMIC DNA]</scope>
    <source>
        <strain evidence="1 2">A11</strain>
    </source>
</reference>
<gene>
    <name evidence="1" type="ORF">CWN50_38500</name>
</gene>
<sequence length="47" mass="5486">MRLSLPRLKMPRLRLPRLPGMFIFAWLFAALKGWVMGARQKDTDSLV</sequence>
<evidence type="ECO:0000313" key="2">
    <source>
        <dbReference type="Proteomes" id="UP000234505"/>
    </source>
</evidence>
<protein>
    <submittedName>
        <fullName evidence="1">Cell division protein FtsW</fullName>
    </submittedName>
</protein>
<keyword evidence="1" id="KW-0131">Cell cycle</keyword>
<reference evidence="1 2" key="1">
    <citation type="submission" date="2017-11" db="EMBL/GenBank/DDBJ databases">
        <authorList>
            <person name="Han C.G."/>
        </authorList>
    </citation>
    <scope>NUCLEOTIDE SEQUENCE [LARGE SCALE GENOMIC DNA]</scope>
    <source>
        <strain evidence="1 2">A11</strain>
    </source>
</reference>
<feature type="non-terminal residue" evidence="1">
    <location>
        <position position="47"/>
    </location>
</feature>